<dbReference type="Proteomes" id="UP001500101">
    <property type="component" value="Unassembled WGS sequence"/>
</dbReference>
<sequence>MPIEGVKQIDKPNCTLYIIENFSEEFKQIIRDQLQGIWSGFAMADSLPEFYSYKLTLESFMDRYNPKDDKTKKGMIGELLAHILLNHTDNNLTSLSILKNKEEKSIKKGFDIIYCETDRDKLWYSEVKSGKSETGKEDSNAYNDILLNRAKKGILDMILERRNSLWESALIDVDLVIKESSGKLNLKKLLAKDSPNLKIEQKKNVILISGLYHDISDCIDESKQVIFHLNTKQENIFNDIKIISIQKNTFETVANFLANEILVS</sequence>
<dbReference type="InterPro" id="IPR014976">
    <property type="entry name" value="AbpA_HamA_C"/>
</dbReference>
<proteinExistence type="predicted"/>
<accession>A0ABP7Z668</accession>
<name>A0ABP7Z668_9SPHI</name>
<evidence type="ECO:0000313" key="2">
    <source>
        <dbReference type="EMBL" id="GAA4146282.1"/>
    </source>
</evidence>
<evidence type="ECO:0000313" key="3">
    <source>
        <dbReference type="Proteomes" id="UP001500101"/>
    </source>
</evidence>
<dbReference type="Pfam" id="PF08878">
    <property type="entry name" value="HamA"/>
    <property type="match status" value="1"/>
</dbReference>
<gene>
    <name evidence="2" type="ORF">GCM10022216_31010</name>
</gene>
<protein>
    <recommendedName>
        <fullName evidence="1">Anti-bacteriophage protein A/HamA C-terminal domain-containing protein</fullName>
    </recommendedName>
</protein>
<comment type="caution">
    <text evidence="2">The sequence shown here is derived from an EMBL/GenBank/DDBJ whole genome shotgun (WGS) entry which is preliminary data.</text>
</comment>
<keyword evidence="3" id="KW-1185">Reference proteome</keyword>
<dbReference type="RefSeq" id="WP_344675698.1">
    <property type="nucleotide sequence ID" value="NZ_BAAAZI010000012.1"/>
</dbReference>
<evidence type="ECO:0000259" key="1">
    <source>
        <dbReference type="Pfam" id="PF08878"/>
    </source>
</evidence>
<reference evidence="3" key="1">
    <citation type="journal article" date="2019" name="Int. J. Syst. Evol. Microbiol.">
        <title>The Global Catalogue of Microorganisms (GCM) 10K type strain sequencing project: providing services to taxonomists for standard genome sequencing and annotation.</title>
        <authorList>
            <consortium name="The Broad Institute Genomics Platform"/>
            <consortium name="The Broad Institute Genome Sequencing Center for Infectious Disease"/>
            <person name="Wu L."/>
            <person name="Ma J."/>
        </authorList>
    </citation>
    <scope>NUCLEOTIDE SEQUENCE [LARGE SCALE GENOMIC DNA]</scope>
    <source>
        <strain evidence="3">JCM 16704</strain>
    </source>
</reference>
<organism evidence="2 3">
    <name type="scientific">Sphingobacterium kyonggiense</name>
    <dbReference type="NCBI Taxonomy" id="714075"/>
    <lineage>
        <taxon>Bacteria</taxon>
        <taxon>Pseudomonadati</taxon>
        <taxon>Bacteroidota</taxon>
        <taxon>Sphingobacteriia</taxon>
        <taxon>Sphingobacteriales</taxon>
        <taxon>Sphingobacteriaceae</taxon>
        <taxon>Sphingobacterium</taxon>
    </lineage>
</organism>
<feature type="domain" description="Anti-bacteriophage protein A/HamA C-terminal" evidence="1">
    <location>
        <begin position="8"/>
        <end position="251"/>
    </location>
</feature>
<dbReference type="EMBL" id="BAAAZI010000012">
    <property type="protein sequence ID" value="GAA4146282.1"/>
    <property type="molecule type" value="Genomic_DNA"/>
</dbReference>